<keyword evidence="3" id="KW-1185">Reference proteome</keyword>
<dbReference type="PANTHER" id="PTHR34386:SF1">
    <property type="entry name" value="GLUTAREDOXIN-LIKE PROTEIN NRDH"/>
    <property type="match status" value="1"/>
</dbReference>
<gene>
    <name evidence="2" type="ORF">GN330_13785</name>
</gene>
<dbReference type="AlphaFoldDB" id="A0A844QEB5"/>
<dbReference type="InterPro" id="IPR051548">
    <property type="entry name" value="Grx-like_ET"/>
</dbReference>
<feature type="domain" description="DUF547" evidence="1">
    <location>
        <begin position="106"/>
        <end position="221"/>
    </location>
</feature>
<reference evidence="2 3" key="1">
    <citation type="submission" date="2019-12" db="EMBL/GenBank/DDBJ databases">
        <title>Nitratireductor arenosus sp. nov., Isolated from sea sand, Jeju island, South Korea.</title>
        <authorList>
            <person name="Kim W."/>
        </authorList>
    </citation>
    <scope>NUCLEOTIDE SEQUENCE [LARGE SCALE GENOMIC DNA]</scope>
    <source>
        <strain evidence="2 3">CAU 1489</strain>
    </source>
</reference>
<comment type="caution">
    <text evidence="2">The sequence shown here is derived from an EMBL/GenBank/DDBJ whole genome shotgun (WGS) entry which is preliminary data.</text>
</comment>
<accession>A0A844QEB5</accession>
<dbReference type="EMBL" id="WPHG01000003">
    <property type="protein sequence ID" value="MVA98316.1"/>
    <property type="molecule type" value="Genomic_DNA"/>
</dbReference>
<evidence type="ECO:0000313" key="2">
    <source>
        <dbReference type="EMBL" id="MVA98316.1"/>
    </source>
</evidence>
<dbReference type="InterPro" id="IPR006869">
    <property type="entry name" value="DUF547"/>
</dbReference>
<dbReference type="GO" id="GO:0045454">
    <property type="term" value="P:cell redox homeostasis"/>
    <property type="evidence" value="ECO:0007669"/>
    <property type="project" value="TreeGrafter"/>
</dbReference>
<protein>
    <submittedName>
        <fullName evidence="2">DUF547 domain-containing protein</fullName>
    </submittedName>
</protein>
<organism evidence="2 3">
    <name type="scientific">Nitratireductor arenosus</name>
    <dbReference type="NCBI Taxonomy" id="2682096"/>
    <lineage>
        <taxon>Bacteria</taxon>
        <taxon>Pseudomonadati</taxon>
        <taxon>Pseudomonadota</taxon>
        <taxon>Alphaproteobacteria</taxon>
        <taxon>Hyphomicrobiales</taxon>
        <taxon>Phyllobacteriaceae</taxon>
        <taxon>Nitratireductor</taxon>
    </lineage>
</organism>
<dbReference type="Pfam" id="PF04784">
    <property type="entry name" value="DUF547"/>
    <property type="match status" value="1"/>
</dbReference>
<sequence length="286" mass="31215">MRQDCTMPDAANLRGAAGATRRQLLVGGSAFALLTVARAPALAATIDAFQPQGTGGVDHTAFDRLLQTHVKPDGNGYNRVDYRGFAASGRAALKSYLDLLEQARPSTFARAEAHAYWINLYNAKTLDVVLDNYPVRSIKTINLGGGGLFGRGPWSKKLIRVEGRDLSLDDVEHRIVRPIFADPMSHYALNCASYSCPNLATRAFTGVNLDRLMAGNAAAYVNHERGVSVADRAITASKLYSWYASDFGGRRRLKKHWNRFATPPLKSAIEAAPLGGFVYDWALNDV</sequence>
<name>A0A844QEB5_9HYPH</name>
<evidence type="ECO:0000259" key="1">
    <source>
        <dbReference type="Pfam" id="PF04784"/>
    </source>
</evidence>
<evidence type="ECO:0000313" key="3">
    <source>
        <dbReference type="Proteomes" id="UP000463224"/>
    </source>
</evidence>
<dbReference type="GO" id="GO:0009055">
    <property type="term" value="F:electron transfer activity"/>
    <property type="evidence" value="ECO:0007669"/>
    <property type="project" value="TreeGrafter"/>
</dbReference>
<dbReference type="PANTHER" id="PTHR34386">
    <property type="entry name" value="GLUTAREDOXIN"/>
    <property type="match status" value="1"/>
</dbReference>
<proteinExistence type="predicted"/>
<dbReference type="PROSITE" id="PS51318">
    <property type="entry name" value="TAT"/>
    <property type="match status" value="1"/>
</dbReference>
<dbReference type="InterPro" id="IPR006311">
    <property type="entry name" value="TAT_signal"/>
</dbReference>
<dbReference type="Proteomes" id="UP000463224">
    <property type="component" value="Unassembled WGS sequence"/>
</dbReference>